<keyword evidence="3" id="KW-1185">Reference proteome</keyword>
<sequence>MLHGGTVRLDSGRPGVSWDRAALGVNSGFVKEETVCGSRVVPVSVLYSATGRDELSTTESSERKEAESISSKPKTDLKKGFRNLQRKFLKSVTARLTVAQRVGSLGSHHGGDVWARGAGPGTGVPRSGLGDHRPADVSCVW</sequence>
<protein>
    <submittedName>
        <fullName evidence="2">Uncharacterized protein</fullName>
    </submittedName>
</protein>
<evidence type="ECO:0000313" key="2">
    <source>
        <dbReference type="EMBL" id="UYV60445.1"/>
    </source>
</evidence>
<dbReference type="EMBL" id="CP092863">
    <property type="protein sequence ID" value="UYV60445.1"/>
    <property type="molecule type" value="Genomic_DNA"/>
</dbReference>
<proteinExistence type="predicted"/>
<feature type="region of interest" description="Disordered" evidence="1">
    <location>
        <begin position="52"/>
        <end position="78"/>
    </location>
</feature>
<evidence type="ECO:0000256" key="1">
    <source>
        <dbReference type="SAM" id="MobiDB-lite"/>
    </source>
</evidence>
<dbReference type="Proteomes" id="UP001235939">
    <property type="component" value="Chromosome 01"/>
</dbReference>
<accession>A0ABY6JW90</accession>
<organism evidence="2 3">
    <name type="scientific">Cordylochernes scorpioides</name>
    <dbReference type="NCBI Taxonomy" id="51811"/>
    <lineage>
        <taxon>Eukaryota</taxon>
        <taxon>Metazoa</taxon>
        <taxon>Ecdysozoa</taxon>
        <taxon>Arthropoda</taxon>
        <taxon>Chelicerata</taxon>
        <taxon>Arachnida</taxon>
        <taxon>Pseudoscorpiones</taxon>
        <taxon>Cheliferoidea</taxon>
        <taxon>Chernetidae</taxon>
        <taxon>Cordylochernes</taxon>
    </lineage>
</organism>
<reference evidence="2 3" key="1">
    <citation type="submission" date="2022-01" db="EMBL/GenBank/DDBJ databases">
        <title>A chromosomal length assembly of Cordylochernes scorpioides.</title>
        <authorList>
            <person name="Zeh D."/>
            <person name="Zeh J."/>
        </authorList>
    </citation>
    <scope>NUCLEOTIDE SEQUENCE [LARGE SCALE GENOMIC DNA]</scope>
    <source>
        <strain evidence="2">IN4F17</strain>
        <tissue evidence="2">Whole Body</tissue>
    </source>
</reference>
<gene>
    <name evidence="2" type="ORF">LAZ67_1001172</name>
</gene>
<evidence type="ECO:0000313" key="3">
    <source>
        <dbReference type="Proteomes" id="UP001235939"/>
    </source>
</evidence>
<name>A0ABY6JW90_9ARAC</name>